<protein>
    <submittedName>
        <fullName evidence="2">Uncharacterized protein</fullName>
    </submittedName>
</protein>
<dbReference type="AlphaFoldDB" id="A0A060UIY9"/>
<gene>
    <name evidence="2" type="ORF">AFERRI_100117</name>
</gene>
<reference evidence="2" key="2">
    <citation type="submission" date="2014-07" db="EMBL/GenBank/DDBJ databases">
        <title>Initial genome analysis of the psychrotolerant acidophile Acidithiobacillus ferrivorans CF27: insights into iron and sulfur oxidation pathways and into biofilm formation.</title>
        <authorList>
            <person name="Talla E."/>
            <person name="Hedrich S."/>
            <person name="Mangenot S."/>
            <person name="Ji B."/>
            <person name="Johnson D.B."/>
            <person name="Barbe V."/>
            <person name="Bonnefoy V."/>
        </authorList>
    </citation>
    <scope>NUCLEOTIDE SEQUENCE [LARGE SCALE GENOMIC DNA]</scope>
    <source>
        <strain evidence="2">CF27</strain>
    </source>
</reference>
<proteinExistence type="predicted"/>
<accession>A0A060UIY9</accession>
<reference evidence="2" key="1">
    <citation type="submission" date="2014-03" db="EMBL/GenBank/DDBJ databases">
        <authorList>
            <person name="Genoscope - CEA"/>
        </authorList>
    </citation>
    <scope>NUCLEOTIDE SEQUENCE [LARGE SCALE GENOMIC DNA]</scope>
    <source>
        <strain evidence="2">CF27</strain>
    </source>
</reference>
<dbReference type="EMBL" id="CCCS020000002">
    <property type="protein sequence ID" value="CDQ08682.1"/>
    <property type="molecule type" value="Genomic_DNA"/>
</dbReference>
<evidence type="ECO:0000313" key="2">
    <source>
        <dbReference type="EMBL" id="CDQ08682.1"/>
    </source>
</evidence>
<feature type="compositionally biased region" description="Basic residues" evidence="1">
    <location>
        <begin position="102"/>
        <end position="111"/>
    </location>
</feature>
<name>A0A060UIY9_9PROT</name>
<evidence type="ECO:0000256" key="1">
    <source>
        <dbReference type="SAM" id="MobiDB-lite"/>
    </source>
</evidence>
<feature type="region of interest" description="Disordered" evidence="1">
    <location>
        <begin position="91"/>
        <end position="111"/>
    </location>
</feature>
<comment type="caution">
    <text evidence="2">The sequence shown here is derived from an EMBL/GenBank/DDBJ whole genome shotgun (WGS) entry which is preliminary data.</text>
</comment>
<organism evidence="2">
    <name type="scientific">Acidithiobacillus ferrivorans</name>
    <dbReference type="NCBI Taxonomy" id="160808"/>
    <lineage>
        <taxon>Bacteria</taxon>
        <taxon>Pseudomonadati</taxon>
        <taxon>Pseudomonadota</taxon>
        <taxon>Acidithiobacillia</taxon>
        <taxon>Acidithiobacillales</taxon>
        <taxon>Acidithiobacillaceae</taxon>
        <taxon>Acidithiobacillus</taxon>
    </lineage>
</organism>
<sequence length="111" mass="11908">MVPALPGLAGSGQGLVVTYQTPPLGPSPRGLMDDLSARNNHEYLDTAQYRPRAQTAPLRRAARAVSGGAGQTARPGNQCCRALSTSPALWRYQPNSGAGRARPARYGRHRW</sequence>